<dbReference type="EMBL" id="JBHUFB010000022">
    <property type="protein sequence ID" value="MFD1815613.1"/>
    <property type="molecule type" value="Genomic_DNA"/>
</dbReference>
<gene>
    <name evidence="1" type="ORF">ACFSJG_25645</name>
</gene>
<name>A0ABW4PBW6_9NOCA</name>
<comment type="caution">
    <text evidence="1">The sequence shown here is derived from an EMBL/GenBank/DDBJ whole genome shotgun (WGS) entry which is preliminary data.</text>
</comment>
<evidence type="ECO:0000313" key="2">
    <source>
        <dbReference type="Proteomes" id="UP001597286"/>
    </source>
</evidence>
<evidence type="ECO:0000313" key="1">
    <source>
        <dbReference type="EMBL" id="MFD1815613.1"/>
    </source>
</evidence>
<keyword evidence="2" id="KW-1185">Reference proteome</keyword>
<sequence>MTDTAAPDTTMAAIIEAVTAGRQGDTAGARTRLLALWEEITPTGDALHRCTLGHYLADLYPDAAQALIWDIRALDAAAALTDARAQDHHASLQVAGFYPSLHLNIADNLRRLGSFDAAREHVEAGRARVDALPDDDYGAMLRRALVEVGEAVEAQSTEVRPTAPTM</sequence>
<dbReference type="Proteomes" id="UP001597286">
    <property type="component" value="Unassembled WGS sequence"/>
</dbReference>
<dbReference type="RefSeq" id="WP_378488074.1">
    <property type="nucleotide sequence ID" value="NZ_JBHUFB010000022.1"/>
</dbReference>
<reference evidence="2" key="1">
    <citation type="journal article" date="2019" name="Int. J. Syst. Evol. Microbiol.">
        <title>The Global Catalogue of Microorganisms (GCM) 10K type strain sequencing project: providing services to taxonomists for standard genome sequencing and annotation.</title>
        <authorList>
            <consortium name="The Broad Institute Genomics Platform"/>
            <consortium name="The Broad Institute Genome Sequencing Center for Infectious Disease"/>
            <person name="Wu L."/>
            <person name="Ma J."/>
        </authorList>
    </citation>
    <scope>NUCLEOTIDE SEQUENCE [LARGE SCALE GENOMIC DNA]</scope>
    <source>
        <strain evidence="2">DT72</strain>
    </source>
</reference>
<organism evidence="1 2">
    <name type="scientific">Rhodococcus gannanensis</name>
    <dbReference type="NCBI Taxonomy" id="1960308"/>
    <lineage>
        <taxon>Bacteria</taxon>
        <taxon>Bacillati</taxon>
        <taxon>Actinomycetota</taxon>
        <taxon>Actinomycetes</taxon>
        <taxon>Mycobacteriales</taxon>
        <taxon>Nocardiaceae</taxon>
        <taxon>Rhodococcus</taxon>
    </lineage>
</organism>
<protein>
    <recommendedName>
        <fullName evidence="3">Tetratricopeptide repeat protein</fullName>
    </recommendedName>
</protein>
<accession>A0ABW4PBW6</accession>
<evidence type="ECO:0008006" key="3">
    <source>
        <dbReference type="Google" id="ProtNLM"/>
    </source>
</evidence>
<proteinExistence type="predicted"/>